<keyword evidence="15" id="KW-1185">Reference proteome</keyword>
<organism evidence="14 15">
    <name type="scientific">Triparma retinervis</name>
    <dbReference type="NCBI Taxonomy" id="2557542"/>
    <lineage>
        <taxon>Eukaryota</taxon>
        <taxon>Sar</taxon>
        <taxon>Stramenopiles</taxon>
        <taxon>Ochrophyta</taxon>
        <taxon>Bolidophyceae</taxon>
        <taxon>Parmales</taxon>
        <taxon>Triparmaceae</taxon>
        <taxon>Triparma</taxon>
    </lineage>
</organism>
<dbReference type="EMBL" id="BRXZ01007271">
    <property type="protein sequence ID" value="GMI26315.1"/>
    <property type="molecule type" value="Genomic_DNA"/>
</dbReference>
<dbReference type="InterPro" id="IPR035952">
    <property type="entry name" value="Rhomboid-like_sf"/>
</dbReference>
<evidence type="ECO:0000256" key="12">
    <source>
        <dbReference type="SAM" id="MobiDB-lite"/>
    </source>
</evidence>
<evidence type="ECO:0000256" key="9">
    <source>
        <dbReference type="ARBA" id="ARBA00022989"/>
    </source>
</evidence>
<dbReference type="GO" id="GO:0006508">
    <property type="term" value="P:proteolysis"/>
    <property type="evidence" value="ECO:0007669"/>
    <property type="project" value="UniProtKB-KW"/>
</dbReference>
<feature type="domain" description="Peptidase S54 rhomboid" evidence="13">
    <location>
        <begin position="122"/>
        <end position="258"/>
    </location>
</feature>
<evidence type="ECO:0000256" key="3">
    <source>
        <dbReference type="ARBA" id="ARBA00009045"/>
    </source>
</evidence>
<keyword evidence="10 11" id="KW-0472">Membrane</keyword>
<dbReference type="OrthoDB" id="418595at2759"/>
<evidence type="ECO:0000256" key="11">
    <source>
        <dbReference type="RuleBase" id="RU362115"/>
    </source>
</evidence>
<feature type="transmembrane region" description="Helical" evidence="11">
    <location>
        <begin position="240"/>
        <end position="259"/>
    </location>
</feature>
<dbReference type="Proteomes" id="UP001165082">
    <property type="component" value="Unassembled WGS sequence"/>
</dbReference>
<evidence type="ECO:0000256" key="10">
    <source>
        <dbReference type="ARBA" id="ARBA00023136"/>
    </source>
</evidence>
<feature type="region of interest" description="Disordered" evidence="12">
    <location>
        <begin position="1"/>
        <end position="22"/>
    </location>
</feature>
<evidence type="ECO:0000256" key="4">
    <source>
        <dbReference type="ARBA" id="ARBA00013039"/>
    </source>
</evidence>
<dbReference type="PANTHER" id="PTHR22936:SF69">
    <property type="entry name" value="RHOMBOID-LIKE PROTEIN"/>
    <property type="match status" value="1"/>
</dbReference>
<dbReference type="GO" id="GO:0004252">
    <property type="term" value="F:serine-type endopeptidase activity"/>
    <property type="evidence" value="ECO:0007669"/>
    <property type="project" value="InterPro"/>
</dbReference>
<keyword evidence="6 11" id="KW-0812">Transmembrane</keyword>
<evidence type="ECO:0000256" key="5">
    <source>
        <dbReference type="ARBA" id="ARBA00022670"/>
    </source>
</evidence>
<dbReference type="SUPFAM" id="SSF144091">
    <property type="entry name" value="Rhomboid-like"/>
    <property type="match status" value="1"/>
</dbReference>
<evidence type="ECO:0000256" key="8">
    <source>
        <dbReference type="ARBA" id="ARBA00022825"/>
    </source>
</evidence>
<sequence>MLPTSHAPPNNPSTPPSPSKIRTYVHTPTEAKVVLPFELSPSNSNYSLFNTNGEILLGDAPPSRTRRPWFTYVVSAIQVVTLFIPLCTCQIAPIMINPMLGPYPTILDDWGAKNTWKMVVLSQWSRLYTPIFLHSGILHLAGNLMIQLDACQRYEREWGLPIYAGIYLGSGIGGCLFSALVKPGKLGVGGSGAIMGVLGARIGEGLVKYYDVGGGIDDLETNIVSLAFVLLMSFVPFVDWPAHVGGAVVGFVMGSIRFANSTLFGRYGCKAFSTVAGIFLFLAVDFMFGALFFVDLGPYEYLADTCQYLKDAFENTGQR</sequence>
<feature type="compositionally biased region" description="Pro residues" evidence="12">
    <location>
        <begin position="9"/>
        <end position="18"/>
    </location>
</feature>
<feature type="transmembrane region" description="Helical" evidence="11">
    <location>
        <begin position="69"/>
        <end position="96"/>
    </location>
</feature>
<keyword evidence="9 11" id="KW-1133">Transmembrane helix</keyword>
<dbReference type="Pfam" id="PF01694">
    <property type="entry name" value="Rhomboid"/>
    <property type="match status" value="1"/>
</dbReference>
<evidence type="ECO:0000256" key="7">
    <source>
        <dbReference type="ARBA" id="ARBA00022801"/>
    </source>
</evidence>
<dbReference type="AlphaFoldDB" id="A0A9W7G079"/>
<comment type="caution">
    <text evidence="14">The sequence shown here is derived from an EMBL/GenBank/DDBJ whole genome shotgun (WGS) entry which is preliminary data.</text>
</comment>
<dbReference type="InterPro" id="IPR002610">
    <property type="entry name" value="Peptidase_S54_rhomboid-like"/>
</dbReference>
<evidence type="ECO:0000313" key="15">
    <source>
        <dbReference type="Proteomes" id="UP001165082"/>
    </source>
</evidence>
<keyword evidence="7 11" id="KW-0378">Hydrolase</keyword>
<feature type="transmembrane region" description="Helical" evidence="11">
    <location>
        <begin position="158"/>
        <end position="181"/>
    </location>
</feature>
<comment type="subcellular location">
    <subcellularLocation>
        <location evidence="2 11">Membrane</location>
        <topology evidence="2 11">Multi-pass membrane protein</topology>
    </subcellularLocation>
</comment>
<name>A0A9W7G079_9STRA</name>
<comment type="function">
    <text evidence="11">Serine protease involved in intramembrane proteolysis.</text>
</comment>
<evidence type="ECO:0000259" key="13">
    <source>
        <dbReference type="Pfam" id="PF01694"/>
    </source>
</evidence>
<evidence type="ECO:0000256" key="2">
    <source>
        <dbReference type="ARBA" id="ARBA00004141"/>
    </source>
</evidence>
<dbReference type="Gene3D" id="1.20.1540.10">
    <property type="entry name" value="Rhomboid-like"/>
    <property type="match status" value="1"/>
</dbReference>
<reference evidence="14" key="1">
    <citation type="submission" date="2022-07" db="EMBL/GenBank/DDBJ databases">
        <title>Genome analysis of Parmales, a sister group of diatoms, reveals the evolutionary specialization of diatoms from phago-mixotrophs to photoautotrophs.</title>
        <authorList>
            <person name="Ban H."/>
            <person name="Sato S."/>
            <person name="Yoshikawa S."/>
            <person name="Kazumasa Y."/>
            <person name="Nakamura Y."/>
            <person name="Ichinomiya M."/>
            <person name="Saitoh K."/>
            <person name="Sato N."/>
            <person name="Blanc-Mathieu R."/>
            <person name="Endo H."/>
            <person name="Kuwata A."/>
            <person name="Ogata H."/>
        </authorList>
    </citation>
    <scope>NUCLEOTIDE SEQUENCE</scope>
</reference>
<evidence type="ECO:0000256" key="6">
    <source>
        <dbReference type="ARBA" id="ARBA00022692"/>
    </source>
</evidence>
<protein>
    <recommendedName>
        <fullName evidence="4">rhomboid protease</fullName>
        <ecNumber evidence="4">3.4.21.105</ecNumber>
    </recommendedName>
</protein>
<dbReference type="PANTHER" id="PTHR22936">
    <property type="entry name" value="RHOMBOID-RELATED"/>
    <property type="match status" value="1"/>
</dbReference>
<gene>
    <name evidence="14" type="ORF">TrRE_jg7462</name>
</gene>
<feature type="transmembrane region" description="Helical" evidence="11">
    <location>
        <begin position="127"/>
        <end position="146"/>
    </location>
</feature>
<keyword evidence="5 11" id="KW-0645">Protease</keyword>
<comment type="caution">
    <text evidence="11">Lacks conserved residue(s) required for the propagation of feature annotation.</text>
</comment>
<keyword evidence="8 11" id="KW-0720">Serine protease</keyword>
<evidence type="ECO:0000256" key="1">
    <source>
        <dbReference type="ARBA" id="ARBA00000156"/>
    </source>
</evidence>
<comment type="similarity">
    <text evidence="3 11">Belongs to the peptidase S54 family.</text>
</comment>
<evidence type="ECO:0000313" key="14">
    <source>
        <dbReference type="EMBL" id="GMI26315.1"/>
    </source>
</evidence>
<comment type="catalytic activity">
    <reaction evidence="1 11">
        <text>Cleaves type-1 transmembrane domains using a catalytic dyad composed of serine and histidine that are contributed by different transmembrane domains.</text>
        <dbReference type="EC" id="3.4.21.105"/>
    </reaction>
</comment>
<proteinExistence type="inferred from homology"/>
<dbReference type="GO" id="GO:0016020">
    <property type="term" value="C:membrane"/>
    <property type="evidence" value="ECO:0007669"/>
    <property type="project" value="UniProtKB-SubCell"/>
</dbReference>
<feature type="transmembrane region" description="Helical" evidence="11">
    <location>
        <begin position="271"/>
        <end position="294"/>
    </location>
</feature>
<dbReference type="InterPro" id="IPR022764">
    <property type="entry name" value="Peptidase_S54_rhomboid_dom"/>
</dbReference>
<accession>A0A9W7G079</accession>
<dbReference type="EC" id="3.4.21.105" evidence="4"/>